<organism evidence="2 3">
    <name type="scientific">Hamadaea flava</name>
    <dbReference type="NCBI Taxonomy" id="1742688"/>
    <lineage>
        <taxon>Bacteria</taxon>
        <taxon>Bacillati</taxon>
        <taxon>Actinomycetota</taxon>
        <taxon>Actinomycetes</taxon>
        <taxon>Micromonosporales</taxon>
        <taxon>Micromonosporaceae</taxon>
        <taxon>Hamadaea</taxon>
    </lineage>
</organism>
<dbReference type="Gene3D" id="2.60.120.260">
    <property type="entry name" value="Galactose-binding domain-like"/>
    <property type="match status" value="2"/>
</dbReference>
<keyword evidence="1" id="KW-0732">Signal</keyword>
<dbReference type="InterPro" id="IPR008979">
    <property type="entry name" value="Galactose-bd-like_sf"/>
</dbReference>
<accession>A0ABV8LYE2</accession>
<dbReference type="SUPFAM" id="SSF49785">
    <property type="entry name" value="Galactose-binding domain-like"/>
    <property type="match status" value="2"/>
</dbReference>
<feature type="chain" id="PRO_5045456105" evidence="1">
    <location>
        <begin position="29"/>
        <end position="803"/>
    </location>
</feature>
<evidence type="ECO:0000313" key="3">
    <source>
        <dbReference type="Proteomes" id="UP001595816"/>
    </source>
</evidence>
<dbReference type="RefSeq" id="WP_253763224.1">
    <property type="nucleotide sequence ID" value="NZ_JAMZDZ010000001.1"/>
</dbReference>
<comment type="caution">
    <text evidence="2">The sequence shown here is derived from an EMBL/GenBank/DDBJ whole genome shotgun (WGS) entry which is preliminary data.</text>
</comment>
<dbReference type="SUPFAM" id="SSF75005">
    <property type="entry name" value="Arabinanase/levansucrase/invertase"/>
    <property type="match status" value="1"/>
</dbReference>
<protein>
    <submittedName>
        <fullName evidence="2">Uncharacterized protein</fullName>
    </submittedName>
</protein>
<dbReference type="InterPro" id="IPR023296">
    <property type="entry name" value="Glyco_hydro_beta-prop_sf"/>
</dbReference>
<proteinExistence type="predicted"/>
<evidence type="ECO:0000313" key="2">
    <source>
        <dbReference type="EMBL" id="MFC4135805.1"/>
    </source>
</evidence>
<dbReference type="EMBL" id="JBHSAY010000026">
    <property type="protein sequence ID" value="MFC4135805.1"/>
    <property type="molecule type" value="Genomic_DNA"/>
</dbReference>
<name>A0ABV8LYE2_9ACTN</name>
<dbReference type="Proteomes" id="UP001595816">
    <property type="component" value="Unassembled WGS sequence"/>
</dbReference>
<feature type="signal peptide" evidence="1">
    <location>
        <begin position="1"/>
        <end position="28"/>
    </location>
</feature>
<keyword evidence="3" id="KW-1185">Reference proteome</keyword>
<reference evidence="3" key="1">
    <citation type="journal article" date="2019" name="Int. J. Syst. Evol. Microbiol.">
        <title>The Global Catalogue of Microorganisms (GCM) 10K type strain sequencing project: providing services to taxonomists for standard genome sequencing and annotation.</title>
        <authorList>
            <consortium name="The Broad Institute Genomics Platform"/>
            <consortium name="The Broad Institute Genome Sequencing Center for Infectious Disease"/>
            <person name="Wu L."/>
            <person name="Ma J."/>
        </authorList>
    </citation>
    <scope>NUCLEOTIDE SEQUENCE [LARGE SCALE GENOMIC DNA]</scope>
    <source>
        <strain evidence="3">CGMCC 4.7289</strain>
    </source>
</reference>
<sequence>MTLTGKTSRLIVALGLLAGGLTVISAPAAVAATAVARLLPNADFESSATTPAGWAVTGSAVATVASPTHSGVVAARVTDTSSSTGVSLRSTRITTLPGESLTASIWANRTSGSGGVLYLEFWRADGGRALAVSTPLTAASGWQRVTAIGIAPDDAVTATMLAYSSLTDVSSIVWDDATVASVMPSLRKVPDAGFEEPRGGGSPTEWAVYAPGGSATVVDTPVHSGRAALRTVDTSTSDEVSVLSRQIPAAGGETFTASVWANRISGASGVLYLEYYGSSDTRLTAVTATVPAGGWRQVSATASAPSGTVGLRVRLYSLQSTTGTTVWDDVTLKSTSEPSYVSALAADATVLFVGDQRVDYYTGVTRQMNPGTKTGPVLSGVDTWDANPRLSGTVLPGGPGYQMWYATSTGTGFAESVDGITWSRNGRTAAIYPQAMHGVVQNRDWTPESGGPKFFMLRPAATGDPKPRHYYPMQSADGIIWTAVPGSSPIPGWDVANVTYDPVTGRYIAMTKQYPTDYAPPAVPPGPRTVWVATSTDFAVWTAPRPSFAADVADSGLIPIGTGKHGTTAWSEIYGMPAIRYGDQYLGTPWVFDIAYSPNRDNGDPGPDTGRSHIGLAASSDLVNWSRPNRTDLILPGPVMSWDWGFALTGTTLLNVLVDGEWQTRLYYGAFAGEHSCTAAAVSAGDCTVVQGNSKIGLISWPQDRFESFHGAGTVVTRPLSPAGATLRVNYDPGPSGTLIVSVVDDQGEPIRDYAATDAVAVTANALAPGVAVSWSGRTTLPAGPIRLRFDLTGGDLYSFTIS</sequence>
<gene>
    <name evidence="2" type="ORF">ACFOZ4_34780</name>
</gene>
<dbReference type="Gene3D" id="2.115.10.20">
    <property type="entry name" value="Glycosyl hydrolase domain, family 43"/>
    <property type="match status" value="1"/>
</dbReference>
<evidence type="ECO:0000256" key="1">
    <source>
        <dbReference type="SAM" id="SignalP"/>
    </source>
</evidence>